<dbReference type="InterPro" id="IPR011701">
    <property type="entry name" value="MFS"/>
</dbReference>
<evidence type="ECO:0000256" key="4">
    <source>
        <dbReference type="ARBA" id="ARBA00022989"/>
    </source>
</evidence>
<dbReference type="GO" id="GO:0022857">
    <property type="term" value="F:transmembrane transporter activity"/>
    <property type="evidence" value="ECO:0007669"/>
    <property type="project" value="InterPro"/>
</dbReference>
<dbReference type="PROSITE" id="PS00216">
    <property type="entry name" value="SUGAR_TRANSPORT_1"/>
    <property type="match status" value="1"/>
</dbReference>
<dbReference type="InterPro" id="IPR020846">
    <property type="entry name" value="MFS_dom"/>
</dbReference>
<feature type="transmembrane region" description="Helical" evidence="6">
    <location>
        <begin position="211"/>
        <end position="232"/>
    </location>
</feature>
<dbReference type="GO" id="GO:0005886">
    <property type="term" value="C:plasma membrane"/>
    <property type="evidence" value="ECO:0007669"/>
    <property type="project" value="UniProtKB-SubCell"/>
</dbReference>
<dbReference type="SUPFAM" id="SSF103473">
    <property type="entry name" value="MFS general substrate transporter"/>
    <property type="match status" value="1"/>
</dbReference>
<feature type="domain" description="Major facilitator superfamily (MFS) profile" evidence="7">
    <location>
        <begin position="23"/>
        <end position="514"/>
    </location>
</feature>
<protein>
    <submittedName>
        <fullName evidence="8">EmrB/QacA subfamily drug resistance transporter</fullName>
    </submittedName>
</protein>
<dbReference type="PRINTS" id="PR01036">
    <property type="entry name" value="TCRTETB"/>
</dbReference>
<evidence type="ECO:0000256" key="1">
    <source>
        <dbReference type="ARBA" id="ARBA00004651"/>
    </source>
</evidence>
<dbReference type="CDD" id="cd17321">
    <property type="entry name" value="MFS_MMR_MDR_like"/>
    <property type="match status" value="1"/>
</dbReference>
<evidence type="ECO:0000313" key="9">
    <source>
        <dbReference type="Proteomes" id="UP000526083"/>
    </source>
</evidence>
<dbReference type="PANTHER" id="PTHR42718">
    <property type="entry name" value="MAJOR FACILITATOR SUPERFAMILY MULTIDRUG TRANSPORTER MFSC"/>
    <property type="match status" value="1"/>
</dbReference>
<accession>A0A7W3JNS0</accession>
<evidence type="ECO:0000259" key="7">
    <source>
        <dbReference type="PROSITE" id="PS50850"/>
    </source>
</evidence>
<feature type="transmembrane region" description="Helical" evidence="6">
    <location>
        <begin position="276"/>
        <end position="298"/>
    </location>
</feature>
<keyword evidence="2" id="KW-0813">Transport</keyword>
<sequence length="532" mass="55340">MNDPAASTATSIAPEAPKRPVLVLSALILAALVCNINLAAANIALPEIGDAFGAGQTSLNLVALGCSLGLAMSVLYLGALADRYGRKQLLLLGLALTVIVSFFAAFAPSIELLIVARLFTGIAAGMAYPTTLSLITALWAQGKQRTTAIALWSSVSAMSTVIGSVLAGLLLEKFWWGSAFLLAAPIAALGFILVFLFVPSHVAESKEKVDHFGGVLSVFAVATLVLGIGIVFAPGDGAAGLTLISVAVVFLVGFAWRQMTAVNPLYDLKVARRRMFWVPAVAGMIVFGALMGFMFVAQQFLQDILGYGTLDAGLAAIPAAVGLLLFAPFSARLVSTRGTRVTMLTGYGLVLVGFVTTLFWREHTPYWLVGAGFFVIGCGVAFAMTPASRALTDSTPIHRIGMASATSDLQRDLGGSILQALLGAILAAGFARSFGNLIAASSESTTVTAEVTRALQASYSSALHVAEQYPQFKDQILAGATQSLVAGALGAYLVGAIAIVVGAALIAIFVPSHEHEKELLIGYEKQDAMAAP</sequence>
<evidence type="ECO:0000256" key="6">
    <source>
        <dbReference type="SAM" id="Phobius"/>
    </source>
</evidence>
<keyword evidence="3 6" id="KW-0812">Transmembrane</keyword>
<feature type="transmembrane region" description="Helical" evidence="6">
    <location>
        <begin position="89"/>
        <end position="108"/>
    </location>
</feature>
<feature type="transmembrane region" description="Helical" evidence="6">
    <location>
        <begin position="366"/>
        <end position="392"/>
    </location>
</feature>
<feature type="transmembrane region" description="Helical" evidence="6">
    <location>
        <begin position="114"/>
        <end position="137"/>
    </location>
</feature>
<feature type="transmembrane region" description="Helical" evidence="6">
    <location>
        <begin position="57"/>
        <end position="77"/>
    </location>
</feature>
<evidence type="ECO:0000256" key="5">
    <source>
        <dbReference type="ARBA" id="ARBA00023136"/>
    </source>
</evidence>
<dbReference type="Gene3D" id="1.20.1720.10">
    <property type="entry name" value="Multidrug resistance protein D"/>
    <property type="match status" value="2"/>
</dbReference>
<name>A0A7W3JNS0_9MICO</name>
<keyword evidence="5 6" id="KW-0472">Membrane</keyword>
<dbReference type="EMBL" id="JACGWY010000002">
    <property type="protein sequence ID" value="MBA8816249.1"/>
    <property type="molecule type" value="Genomic_DNA"/>
</dbReference>
<dbReference type="AlphaFoldDB" id="A0A7W3JNS0"/>
<dbReference type="PANTHER" id="PTHR42718:SF9">
    <property type="entry name" value="MAJOR FACILITATOR SUPERFAMILY MULTIDRUG TRANSPORTER MFSC"/>
    <property type="match status" value="1"/>
</dbReference>
<feature type="transmembrane region" description="Helical" evidence="6">
    <location>
        <begin position="238"/>
        <end position="256"/>
    </location>
</feature>
<reference evidence="8 9" key="1">
    <citation type="submission" date="2020-07" db="EMBL/GenBank/DDBJ databases">
        <title>Sequencing the genomes of 1000 actinobacteria strains.</title>
        <authorList>
            <person name="Klenk H.-P."/>
        </authorList>
    </citation>
    <scope>NUCLEOTIDE SEQUENCE [LARGE SCALE GENOMIC DNA]</scope>
    <source>
        <strain evidence="8 9">DSM 27576</strain>
    </source>
</reference>
<feature type="transmembrane region" description="Helical" evidence="6">
    <location>
        <begin position="21"/>
        <end position="45"/>
    </location>
</feature>
<feature type="transmembrane region" description="Helical" evidence="6">
    <location>
        <begin position="413"/>
        <end position="431"/>
    </location>
</feature>
<evidence type="ECO:0000256" key="2">
    <source>
        <dbReference type="ARBA" id="ARBA00022448"/>
    </source>
</evidence>
<dbReference type="Proteomes" id="UP000526083">
    <property type="component" value="Unassembled WGS sequence"/>
</dbReference>
<feature type="transmembrane region" description="Helical" evidence="6">
    <location>
        <begin position="175"/>
        <end position="199"/>
    </location>
</feature>
<dbReference type="RefSeq" id="WP_167049927.1">
    <property type="nucleotide sequence ID" value="NZ_JAAOZB010000002.1"/>
</dbReference>
<dbReference type="InterPro" id="IPR036259">
    <property type="entry name" value="MFS_trans_sf"/>
</dbReference>
<gene>
    <name evidence="8" type="ORF">FHX48_001322</name>
</gene>
<evidence type="ECO:0000256" key="3">
    <source>
        <dbReference type="ARBA" id="ARBA00022692"/>
    </source>
</evidence>
<feature type="transmembrane region" description="Helical" evidence="6">
    <location>
        <begin position="489"/>
        <end position="510"/>
    </location>
</feature>
<organism evidence="8 9">
    <name type="scientific">Microbacterium halimionae</name>
    <dbReference type="NCBI Taxonomy" id="1526413"/>
    <lineage>
        <taxon>Bacteria</taxon>
        <taxon>Bacillati</taxon>
        <taxon>Actinomycetota</taxon>
        <taxon>Actinomycetes</taxon>
        <taxon>Micrococcales</taxon>
        <taxon>Microbacteriaceae</taxon>
        <taxon>Microbacterium</taxon>
    </lineage>
</organism>
<feature type="transmembrane region" description="Helical" evidence="6">
    <location>
        <begin position="341"/>
        <end position="360"/>
    </location>
</feature>
<dbReference type="InterPro" id="IPR005829">
    <property type="entry name" value="Sugar_transporter_CS"/>
</dbReference>
<evidence type="ECO:0000313" key="8">
    <source>
        <dbReference type="EMBL" id="MBA8816249.1"/>
    </source>
</evidence>
<keyword evidence="9" id="KW-1185">Reference proteome</keyword>
<proteinExistence type="predicted"/>
<dbReference type="Pfam" id="PF07690">
    <property type="entry name" value="MFS_1"/>
    <property type="match status" value="1"/>
</dbReference>
<keyword evidence="4 6" id="KW-1133">Transmembrane helix</keyword>
<feature type="transmembrane region" description="Helical" evidence="6">
    <location>
        <begin position="149"/>
        <end position="169"/>
    </location>
</feature>
<comment type="subcellular location">
    <subcellularLocation>
        <location evidence="1">Cell membrane</location>
        <topology evidence="1">Multi-pass membrane protein</topology>
    </subcellularLocation>
</comment>
<feature type="transmembrane region" description="Helical" evidence="6">
    <location>
        <begin position="304"/>
        <end position="329"/>
    </location>
</feature>
<comment type="caution">
    <text evidence="8">The sequence shown here is derived from an EMBL/GenBank/DDBJ whole genome shotgun (WGS) entry which is preliminary data.</text>
</comment>
<dbReference type="PROSITE" id="PS50850">
    <property type="entry name" value="MFS"/>
    <property type="match status" value="1"/>
</dbReference>